<dbReference type="RefSeq" id="WP_048363674.1">
    <property type="nucleotide sequence ID" value="NZ_JAAEBV010000006.1"/>
</dbReference>
<evidence type="ECO:0000259" key="2">
    <source>
        <dbReference type="Pfam" id="PF00419"/>
    </source>
</evidence>
<dbReference type="Pfam" id="PF00419">
    <property type="entry name" value="Fimbrial"/>
    <property type="match status" value="1"/>
</dbReference>
<dbReference type="AlphaFoldDB" id="A0A0J6LLD4"/>
<keyword evidence="1" id="KW-0732">Signal</keyword>
<evidence type="ECO:0000313" key="4">
    <source>
        <dbReference type="Proteomes" id="UP000036325"/>
    </source>
</evidence>
<sequence length="164" mass="17027">MAKAVNARSLCVCSLLLLAISEAALAQVTLAIRGVIMAPPSCVINGGSTLNVPFGNALMTTRIDGLNYRRKVPYTVTCTGLPSNGMTLKLQGTGAGFDSAFLSTSNADLGIKLFINGVVWPLNNTVSFTYPTLPSMEAVPVKKSGSVLNAGTFSASATVVVAWQ</sequence>
<name>A0A0J6LLD4_9PSED</name>
<organism evidence="3 4">
    <name type="scientific">Pseudomonas weihenstephanensis</name>
    <dbReference type="NCBI Taxonomy" id="1608994"/>
    <lineage>
        <taxon>Bacteria</taxon>
        <taxon>Pseudomonadati</taxon>
        <taxon>Pseudomonadota</taxon>
        <taxon>Gammaproteobacteria</taxon>
        <taxon>Pseudomonadales</taxon>
        <taxon>Pseudomonadaceae</taxon>
        <taxon>Pseudomonas</taxon>
    </lineage>
</organism>
<dbReference type="EMBL" id="JYLF01000002">
    <property type="protein sequence ID" value="KMN15146.1"/>
    <property type="molecule type" value="Genomic_DNA"/>
</dbReference>
<dbReference type="InterPro" id="IPR036937">
    <property type="entry name" value="Adhesion_dom_fimbrial_sf"/>
</dbReference>
<dbReference type="OrthoDB" id="7007417at2"/>
<reference evidence="3 4" key="1">
    <citation type="submission" date="2015-02" db="EMBL/GenBank/DDBJ databases">
        <title>Pseudomonas helleri sp. nov. and Pseudomonas weihenstephanensis sp. nov., isolated from raw cows milk.</title>
        <authorList>
            <person name="von Neubeck M."/>
            <person name="Huptas C."/>
            <person name="Wenning M."/>
            <person name="Scherer S."/>
        </authorList>
    </citation>
    <scope>NUCLEOTIDE SEQUENCE [LARGE SCALE GENOMIC DNA]</scope>
    <source>
        <strain evidence="3 4">DSM 29166</strain>
    </source>
</reference>
<feature type="domain" description="Fimbrial-type adhesion" evidence="2">
    <location>
        <begin position="32"/>
        <end position="163"/>
    </location>
</feature>
<evidence type="ECO:0000313" key="3">
    <source>
        <dbReference type="EMBL" id="KMN15146.1"/>
    </source>
</evidence>
<proteinExistence type="predicted"/>
<feature type="signal peptide" evidence="1">
    <location>
        <begin position="1"/>
        <end position="26"/>
    </location>
</feature>
<dbReference type="Gene3D" id="2.60.40.1090">
    <property type="entry name" value="Fimbrial-type adhesion domain"/>
    <property type="match status" value="1"/>
</dbReference>
<comment type="caution">
    <text evidence="3">The sequence shown here is derived from an EMBL/GenBank/DDBJ whole genome shotgun (WGS) entry which is preliminary data.</text>
</comment>
<dbReference type="Proteomes" id="UP000036325">
    <property type="component" value="Unassembled WGS sequence"/>
</dbReference>
<dbReference type="GO" id="GO:0009289">
    <property type="term" value="C:pilus"/>
    <property type="evidence" value="ECO:0007669"/>
    <property type="project" value="InterPro"/>
</dbReference>
<dbReference type="SUPFAM" id="SSF49401">
    <property type="entry name" value="Bacterial adhesins"/>
    <property type="match status" value="1"/>
</dbReference>
<dbReference type="GO" id="GO:0007155">
    <property type="term" value="P:cell adhesion"/>
    <property type="evidence" value="ECO:0007669"/>
    <property type="project" value="InterPro"/>
</dbReference>
<dbReference type="STRING" id="1608994.TU86_04205"/>
<evidence type="ECO:0000256" key="1">
    <source>
        <dbReference type="SAM" id="SignalP"/>
    </source>
</evidence>
<gene>
    <name evidence="3" type="ORF">TU86_04205</name>
</gene>
<dbReference type="InterPro" id="IPR008966">
    <property type="entry name" value="Adhesion_dom_sf"/>
</dbReference>
<protein>
    <submittedName>
        <fullName evidence="3">Exotoxin</fullName>
    </submittedName>
</protein>
<dbReference type="InterPro" id="IPR000259">
    <property type="entry name" value="Adhesion_dom_fimbrial"/>
</dbReference>
<dbReference type="PATRIC" id="fig|1608994.3.peg.1431"/>
<accession>A0A0J6LLD4</accession>
<feature type="chain" id="PRO_5030008781" evidence="1">
    <location>
        <begin position="27"/>
        <end position="164"/>
    </location>
</feature>
<accession>A0A0J6J679</accession>